<dbReference type="GO" id="GO:0005886">
    <property type="term" value="C:plasma membrane"/>
    <property type="evidence" value="ECO:0007669"/>
    <property type="project" value="TreeGrafter"/>
</dbReference>
<evidence type="ECO:0000256" key="6">
    <source>
        <dbReference type="ARBA" id="ARBA00023053"/>
    </source>
</evidence>
<dbReference type="OrthoDB" id="10068240at2759"/>
<reference evidence="13" key="1">
    <citation type="submission" date="2020-06" db="EMBL/GenBank/DDBJ databases">
        <title>Draft genome of Bugula neritina, a colonial animal packing powerful symbionts and potential medicines.</title>
        <authorList>
            <person name="Rayko M."/>
        </authorList>
    </citation>
    <scope>NUCLEOTIDE SEQUENCE [LARGE SCALE GENOMIC DNA]</scope>
    <source>
        <strain evidence="13">Kwan_BN1</strain>
    </source>
</reference>
<comment type="subcellular location">
    <subcellularLocation>
        <location evidence="1">Membrane</location>
        <topology evidence="1">Multi-pass membrane protein</topology>
    </subcellularLocation>
</comment>
<evidence type="ECO:0000256" key="9">
    <source>
        <dbReference type="ARBA" id="ARBA00023201"/>
    </source>
</evidence>
<keyword evidence="10 11" id="KW-0407">Ion channel</keyword>
<proteinExistence type="inferred from homology"/>
<evidence type="ECO:0000256" key="11">
    <source>
        <dbReference type="RuleBase" id="RU000679"/>
    </source>
</evidence>
<keyword evidence="6" id="KW-0915">Sodium</keyword>
<organism evidence="13 14">
    <name type="scientific">Bugula neritina</name>
    <name type="common">Brown bryozoan</name>
    <name type="synonym">Sertularia neritina</name>
    <dbReference type="NCBI Taxonomy" id="10212"/>
    <lineage>
        <taxon>Eukaryota</taxon>
        <taxon>Metazoa</taxon>
        <taxon>Spiralia</taxon>
        <taxon>Lophotrochozoa</taxon>
        <taxon>Bryozoa</taxon>
        <taxon>Gymnolaemata</taxon>
        <taxon>Cheilostomatida</taxon>
        <taxon>Flustrina</taxon>
        <taxon>Buguloidea</taxon>
        <taxon>Bugulidae</taxon>
        <taxon>Bugula</taxon>
    </lineage>
</organism>
<dbReference type="Proteomes" id="UP000593567">
    <property type="component" value="Unassembled WGS sequence"/>
</dbReference>
<dbReference type="Pfam" id="PF00858">
    <property type="entry name" value="ASC"/>
    <property type="match status" value="2"/>
</dbReference>
<feature type="transmembrane region" description="Helical" evidence="12">
    <location>
        <begin position="85"/>
        <end position="106"/>
    </location>
</feature>
<dbReference type="InterPro" id="IPR020903">
    <property type="entry name" value="ENaC_CS"/>
</dbReference>
<evidence type="ECO:0000256" key="1">
    <source>
        <dbReference type="ARBA" id="ARBA00004141"/>
    </source>
</evidence>
<evidence type="ECO:0000256" key="7">
    <source>
        <dbReference type="ARBA" id="ARBA00023065"/>
    </source>
</evidence>
<dbReference type="EMBL" id="VXIV02000752">
    <property type="protein sequence ID" value="KAF6036290.1"/>
    <property type="molecule type" value="Genomic_DNA"/>
</dbReference>
<dbReference type="Gene3D" id="2.60.470.10">
    <property type="entry name" value="Acid-sensing ion channels like domains"/>
    <property type="match status" value="1"/>
</dbReference>
<dbReference type="PRINTS" id="PR01078">
    <property type="entry name" value="AMINACHANNEL"/>
</dbReference>
<protein>
    <submittedName>
        <fullName evidence="13">SCNN1G</fullName>
    </submittedName>
</protein>
<evidence type="ECO:0000313" key="14">
    <source>
        <dbReference type="Proteomes" id="UP000593567"/>
    </source>
</evidence>
<keyword evidence="8 12" id="KW-0472">Membrane</keyword>
<gene>
    <name evidence="13" type="ORF">EB796_005404</name>
</gene>
<keyword evidence="5 12" id="KW-1133">Transmembrane helix</keyword>
<sequence length="523" mass="60023">MEKVPPTNNPAVLEVESPDIISSELNGTVDKHNWFETFRYKVNSQTYDEANGEPDIVAVGKDFCSRTTSQGITQVFHAPEGSKRIFWISLTFIALALLIGHLYYLINTFMLFETSTEVTIVPAKLLEFPAVTVCNNNMVKALPVVPEFDIPGAFAEQFDEVADYLTMNNSNNGHQKEDLIEKAIFDNHFVDIEKDFILTMNARNGNCYTFNMNGTRKTRRAMPGYGLELWLNIEHYAYDTFEFRPAEWVGAIVKIHDKNIEPTPQEGGIVVAPGTLNRLTVTKTKFVRKGGVYGNCFNPEDYKPATFYTGKYTKQHCDNTCLQKEIITKCCCHLKVVKYDLSNFTQPWRSLPEDRESGLSNWTICQKESIGACVDNDTCWKTIWERYDNGSLSCQHCWDTCNETKYDTRLASVPWPADAYIDRIASELEQNQHLMKQLFVFDQINQTDKISDEILKENFLSVEILYESLTTTFVTERPSISTFEFVSEIGGTFGLWIGWTILTIFEFFEFVSDLIVIRFRKRK</sequence>
<evidence type="ECO:0000256" key="2">
    <source>
        <dbReference type="ARBA" id="ARBA00022448"/>
    </source>
</evidence>
<dbReference type="Gene3D" id="1.10.287.770">
    <property type="entry name" value="YojJ-like"/>
    <property type="match status" value="1"/>
</dbReference>
<keyword evidence="3 11" id="KW-0894">Sodium channel</keyword>
<dbReference type="PROSITE" id="PS01206">
    <property type="entry name" value="ASC"/>
    <property type="match status" value="1"/>
</dbReference>
<evidence type="ECO:0000256" key="10">
    <source>
        <dbReference type="ARBA" id="ARBA00023303"/>
    </source>
</evidence>
<dbReference type="AlphaFoldDB" id="A0A7J7KCB0"/>
<dbReference type="GO" id="GO:0015280">
    <property type="term" value="F:ligand-gated sodium channel activity"/>
    <property type="evidence" value="ECO:0007669"/>
    <property type="project" value="TreeGrafter"/>
</dbReference>
<dbReference type="PANTHER" id="PTHR11690:SF248">
    <property type="entry name" value="PICKPOCKET 17, ISOFORM A"/>
    <property type="match status" value="1"/>
</dbReference>
<evidence type="ECO:0000256" key="5">
    <source>
        <dbReference type="ARBA" id="ARBA00022989"/>
    </source>
</evidence>
<evidence type="ECO:0000256" key="3">
    <source>
        <dbReference type="ARBA" id="ARBA00022461"/>
    </source>
</evidence>
<accession>A0A7J7KCB0</accession>
<dbReference type="PANTHER" id="PTHR11690">
    <property type="entry name" value="AMILORIDE-SENSITIVE SODIUM CHANNEL-RELATED"/>
    <property type="match status" value="1"/>
</dbReference>
<evidence type="ECO:0000256" key="4">
    <source>
        <dbReference type="ARBA" id="ARBA00022692"/>
    </source>
</evidence>
<dbReference type="InterPro" id="IPR001873">
    <property type="entry name" value="ENaC"/>
</dbReference>
<evidence type="ECO:0000256" key="12">
    <source>
        <dbReference type="SAM" id="Phobius"/>
    </source>
</evidence>
<keyword evidence="9 11" id="KW-0739">Sodium transport</keyword>
<keyword evidence="14" id="KW-1185">Reference proteome</keyword>
<comment type="similarity">
    <text evidence="11">Belongs to the amiloride-sensitive sodium channel (TC 1.A.6) family.</text>
</comment>
<comment type="caution">
    <text evidence="13">The sequence shown here is derived from an EMBL/GenBank/DDBJ whole genome shotgun (WGS) entry which is preliminary data.</text>
</comment>
<keyword evidence="4 11" id="KW-0812">Transmembrane</keyword>
<feature type="transmembrane region" description="Helical" evidence="12">
    <location>
        <begin position="493"/>
        <end position="517"/>
    </location>
</feature>
<keyword evidence="2 11" id="KW-0813">Transport</keyword>
<evidence type="ECO:0000256" key="8">
    <source>
        <dbReference type="ARBA" id="ARBA00023136"/>
    </source>
</evidence>
<name>A0A7J7KCB0_BUGNE</name>
<evidence type="ECO:0000313" key="13">
    <source>
        <dbReference type="EMBL" id="KAF6036290.1"/>
    </source>
</evidence>
<keyword evidence="7 11" id="KW-0406">Ion transport</keyword>